<sequence length="107" mass="13100">MGYVAVKRQMYTTYFDEYQKQFNEWQKQFSDWQKTFLDTCLENLPNMQREENLSEAFNKSLDFQEEIVKSFLEAQEKNNQMMLDAQKKFWEDYFERMRKKPTATASS</sequence>
<dbReference type="STRING" id="211165.GCA_000317285_03392"/>
<dbReference type="EMBL" id="RSCJ01000051">
    <property type="protein sequence ID" value="RUR72335.1"/>
    <property type="molecule type" value="Genomic_DNA"/>
</dbReference>
<reference evidence="1 2" key="1">
    <citation type="journal article" date="2019" name="Genome Biol. Evol.">
        <title>Day and night: Metabolic profiles and evolutionary relationships of six axenic non-marine cyanobacteria.</title>
        <authorList>
            <person name="Will S.E."/>
            <person name="Henke P."/>
            <person name="Boedeker C."/>
            <person name="Huang S."/>
            <person name="Brinkmann H."/>
            <person name="Rohde M."/>
            <person name="Jarek M."/>
            <person name="Friedl T."/>
            <person name="Seufert S."/>
            <person name="Schumacher M."/>
            <person name="Overmann J."/>
            <person name="Neumann-Schaal M."/>
            <person name="Petersen J."/>
        </authorList>
    </citation>
    <scope>NUCLEOTIDE SEQUENCE [LARGE SCALE GENOMIC DNA]</scope>
    <source>
        <strain evidence="1 2">PCC 6912</strain>
    </source>
</reference>
<dbReference type="Proteomes" id="UP000268857">
    <property type="component" value="Unassembled WGS sequence"/>
</dbReference>
<organism evidence="1 2">
    <name type="scientific">Chlorogloeopsis fritschii PCC 6912</name>
    <dbReference type="NCBI Taxonomy" id="211165"/>
    <lineage>
        <taxon>Bacteria</taxon>
        <taxon>Bacillati</taxon>
        <taxon>Cyanobacteriota</taxon>
        <taxon>Cyanophyceae</taxon>
        <taxon>Nostocales</taxon>
        <taxon>Chlorogloeopsidaceae</taxon>
        <taxon>Chlorogloeopsis</taxon>
    </lineage>
</organism>
<proteinExistence type="predicted"/>
<dbReference type="OrthoDB" id="515764at2"/>
<name>A0A433MWJ4_CHLFR</name>
<comment type="caution">
    <text evidence="1">The sequence shown here is derived from an EMBL/GenBank/DDBJ whole genome shotgun (WGS) entry which is preliminary data.</text>
</comment>
<accession>A0A433MWJ4</accession>
<keyword evidence="2" id="KW-1185">Reference proteome</keyword>
<evidence type="ECO:0000313" key="1">
    <source>
        <dbReference type="EMBL" id="RUR72335.1"/>
    </source>
</evidence>
<gene>
    <name evidence="1" type="ORF">PCC6912_63750</name>
</gene>
<evidence type="ECO:0000313" key="2">
    <source>
        <dbReference type="Proteomes" id="UP000268857"/>
    </source>
</evidence>
<dbReference type="AlphaFoldDB" id="A0A433MWJ4"/>
<evidence type="ECO:0008006" key="3">
    <source>
        <dbReference type="Google" id="ProtNLM"/>
    </source>
</evidence>
<protein>
    <recommendedName>
        <fullName evidence="3">Phasin domain-containing protein</fullName>
    </recommendedName>
</protein>